<dbReference type="AlphaFoldDB" id="A0A8H5Q0M0"/>
<dbReference type="OrthoDB" id="5055835at2759"/>
<feature type="compositionally biased region" description="Polar residues" evidence="1">
    <location>
        <begin position="153"/>
        <end position="166"/>
    </location>
</feature>
<feature type="compositionally biased region" description="Polar residues" evidence="1">
    <location>
        <begin position="175"/>
        <end position="184"/>
    </location>
</feature>
<sequence length="234" mass="25875">MLPQQENPGSGTSSYNEGLSYSGITYQETESPQCSKAIADRLTKERYQIPQVPTAYINRQQWHDRTRPEPEYLACRPRRPPNQHGAVGDGRPLPQKSAPASGSAHREAERYWTHDELKDSPHLADLFLSDDELMATTLAELVASSIADEEPMSETSALDITPSASNGDPDPDSKGPTQLSQGTESLYIRDRNSALSYKHGSLIDMNSVAVSCTAVSFPPNTPMAWRDRIEERDT</sequence>
<organism evidence="2 3">
    <name type="scientific">Gibberella subglutinans</name>
    <name type="common">Fusarium subglutinans</name>
    <dbReference type="NCBI Taxonomy" id="42677"/>
    <lineage>
        <taxon>Eukaryota</taxon>
        <taxon>Fungi</taxon>
        <taxon>Dikarya</taxon>
        <taxon>Ascomycota</taxon>
        <taxon>Pezizomycotina</taxon>
        <taxon>Sordariomycetes</taxon>
        <taxon>Hypocreomycetidae</taxon>
        <taxon>Hypocreales</taxon>
        <taxon>Nectriaceae</taxon>
        <taxon>Fusarium</taxon>
        <taxon>Fusarium fujikuroi species complex</taxon>
    </lineage>
</organism>
<name>A0A8H5Q0M0_GIBSU</name>
<reference evidence="2 3" key="1">
    <citation type="submission" date="2020-05" db="EMBL/GenBank/DDBJ databases">
        <title>Identification and distribution of gene clusters putatively required for synthesis of sphingolipid metabolism inhibitors in phylogenetically diverse species of the filamentous fungus Fusarium.</title>
        <authorList>
            <person name="Kim H.-S."/>
            <person name="Busman M."/>
            <person name="Brown D.W."/>
            <person name="Divon H."/>
            <person name="Uhlig S."/>
            <person name="Proctor R.H."/>
        </authorList>
    </citation>
    <scope>NUCLEOTIDE SEQUENCE [LARGE SCALE GENOMIC DNA]</scope>
    <source>
        <strain evidence="2 3">NRRL 66333</strain>
    </source>
</reference>
<keyword evidence="3" id="KW-1185">Reference proteome</keyword>
<dbReference type="RefSeq" id="XP_036539089.1">
    <property type="nucleotide sequence ID" value="XM_036683467.1"/>
</dbReference>
<comment type="caution">
    <text evidence="2">The sequence shown here is derived from an EMBL/GenBank/DDBJ whole genome shotgun (WGS) entry which is preliminary data.</text>
</comment>
<feature type="region of interest" description="Disordered" evidence="1">
    <location>
        <begin position="1"/>
        <end position="32"/>
    </location>
</feature>
<evidence type="ECO:0000313" key="2">
    <source>
        <dbReference type="EMBL" id="KAF5607195.1"/>
    </source>
</evidence>
<feature type="region of interest" description="Disordered" evidence="1">
    <location>
        <begin position="58"/>
        <end position="108"/>
    </location>
</feature>
<dbReference type="Proteomes" id="UP000547976">
    <property type="component" value="Unassembled WGS sequence"/>
</dbReference>
<accession>A0A8H5Q0M0</accession>
<evidence type="ECO:0000313" key="3">
    <source>
        <dbReference type="Proteomes" id="UP000547976"/>
    </source>
</evidence>
<protein>
    <submittedName>
        <fullName evidence="2">Uncharacterized protein</fullName>
    </submittedName>
</protein>
<gene>
    <name evidence="2" type="ORF">FSUBG_5378</name>
</gene>
<dbReference type="EMBL" id="JAAOAV010000052">
    <property type="protein sequence ID" value="KAF5607195.1"/>
    <property type="molecule type" value="Genomic_DNA"/>
</dbReference>
<feature type="compositionally biased region" description="Basic and acidic residues" evidence="1">
    <location>
        <begin position="61"/>
        <end position="70"/>
    </location>
</feature>
<feature type="region of interest" description="Disordered" evidence="1">
    <location>
        <begin position="146"/>
        <end position="184"/>
    </location>
</feature>
<dbReference type="GeneID" id="59318185"/>
<proteinExistence type="predicted"/>
<evidence type="ECO:0000256" key="1">
    <source>
        <dbReference type="SAM" id="MobiDB-lite"/>
    </source>
</evidence>